<dbReference type="InterPro" id="IPR040223">
    <property type="entry name" value="PAR_bZIP"/>
</dbReference>
<dbReference type="PROSITE" id="PS50217">
    <property type="entry name" value="BZIP"/>
    <property type="match status" value="1"/>
</dbReference>
<accession>A0A7M7T935</accession>
<evidence type="ECO:0000256" key="5">
    <source>
        <dbReference type="ARBA" id="ARBA00023242"/>
    </source>
</evidence>
<keyword evidence="4" id="KW-0804">Transcription</keyword>
<dbReference type="EnsemblMetazoa" id="XM_031927974">
    <property type="protein sequence ID" value="XP_031783834"/>
    <property type="gene ID" value="LOC100122625"/>
</dbReference>
<feature type="domain" description="BZIP" evidence="7">
    <location>
        <begin position="435"/>
        <end position="498"/>
    </location>
</feature>
<feature type="compositionally biased region" description="Basic and acidic residues" evidence="6">
    <location>
        <begin position="436"/>
        <end position="450"/>
    </location>
</feature>
<protein>
    <recommendedName>
        <fullName evidence="7">BZIP domain-containing protein</fullName>
    </recommendedName>
</protein>
<dbReference type="CDD" id="cd14813">
    <property type="entry name" value="bZIP_BmCbz-like"/>
    <property type="match status" value="1"/>
</dbReference>
<dbReference type="GO" id="GO:0000981">
    <property type="term" value="F:DNA-binding transcription factor activity, RNA polymerase II-specific"/>
    <property type="evidence" value="ECO:0007669"/>
    <property type="project" value="TreeGrafter"/>
</dbReference>
<evidence type="ECO:0000313" key="8">
    <source>
        <dbReference type="EnsemblMetazoa" id="XP_031783834"/>
    </source>
</evidence>
<dbReference type="GO" id="GO:0000978">
    <property type="term" value="F:RNA polymerase II cis-regulatory region sequence-specific DNA binding"/>
    <property type="evidence" value="ECO:0007669"/>
    <property type="project" value="TreeGrafter"/>
</dbReference>
<dbReference type="PANTHER" id="PTHR11988">
    <property type="entry name" value="THYROTROPH EMBRYONIC FACTOR RELATED"/>
    <property type="match status" value="1"/>
</dbReference>
<dbReference type="Gene3D" id="1.20.5.170">
    <property type="match status" value="1"/>
</dbReference>
<reference evidence="8" key="1">
    <citation type="submission" date="2021-01" db="UniProtKB">
        <authorList>
            <consortium name="EnsemblMetazoa"/>
        </authorList>
    </citation>
    <scope>IDENTIFICATION</scope>
</reference>
<dbReference type="InterPro" id="IPR004827">
    <property type="entry name" value="bZIP"/>
</dbReference>
<dbReference type="GeneID" id="100122625"/>
<dbReference type="GO" id="GO:0005634">
    <property type="term" value="C:nucleus"/>
    <property type="evidence" value="ECO:0007669"/>
    <property type="project" value="UniProtKB-SubCell"/>
</dbReference>
<dbReference type="SMART" id="SM00338">
    <property type="entry name" value="BRLZ"/>
    <property type="match status" value="1"/>
</dbReference>
<evidence type="ECO:0000256" key="6">
    <source>
        <dbReference type="SAM" id="MobiDB-lite"/>
    </source>
</evidence>
<dbReference type="PANTHER" id="PTHR11988:SF27">
    <property type="entry name" value="GH27708P"/>
    <property type="match status" value="1"/>
</dbReference>
<dbReference type="Pfam" id="PF07716">
    <property type="entry name" value="bZIP_2"/>
    <property type="match status" value="1"/>
</dbReference>
<feature type="compositionally biased region" description="Low complexity" evidence="6">
    <location>
        <begin position="407"/>
        <end position="418"/>
    </location>
</feature>
<keyword evidence="2" id="KW-0805">Transcription regulation</keyword>
<dbReference type="OrthoDB" id="6624782at2759"/>
<evidence type="ECO:0000313" key="9">
    <source>
        <dbReference type="Proteomes" id="UP000002358"/>
    </source>
</evidence>
<comment type="subcellular location">
    <subcellularLocation>
        <location evidence="1">Nucleus</location>
    </subcellularLocation>
</comment>
<name>A0A7M7T935_NASVI</name>
<keyword evidence="5" id="KW-0539">Nucleus</keyword>
<evidence type="ECO:0000259" key="7">
    <source>
        <dbReference type="PROSITE" id="PS50217"/>
    </source>
</evidence>
<keyword evidence="3" id="KW-0238">DNA-binding</keyword>
<feature type="compositionally biased region" description="Low complexity" evidence="6">
    <location>
        <begin position="357"/>
        <end position="373"/>
    </location>
</feature>
<evidence type="ECO:0000256" key="2">
    <source>
        <dbReference type="ARBA" id="ARBA00023015"/>
    </source>
</evidence>
<dbReference type="InParanoid" id="A0A7M7T935"/>
<feature type="region of interest" description="Disordered" evidence="6">
    <location>
        <begin position="341"/>
        <end position="466"/>
    </location>
</feature>
<dbReference type="KEGG" id="nvi:100122625"/>
<keyword evidence="9" id="KW-1185">Reference proteome</keyword>
<evidence type="ECO:0000256" key="1">
    <source>
        <dbReference type="ARBA" id="ARBA00004123"/>
    </source>
</evidence>
<organism evidence="8 9">
    <name type="scientific">Nasonia vitripennis</name>
    <name type="common">Parasitic wasp</name>
    <dbReference type="NCBI Taxonomy" id="7425"/>
    <lineage>
        <taxon>Eukaryota</taxon>
        <taxon>Metazoa</taxon>
        <taxon>Ecdysozoa</taxon>
        <taxon>Arthropoda</taxon>
        <taxon>Hexapoda</taxon>
        <taxon>Insecta</taxon>
        <taxon>Pterygota</taxon>
        <taxon>Neoptera</taxon>
        <taxon>Endopterygota</taxon>
        <taxon>Hymenoptera</taxon>
        <taxon>Apocrita</taxon>
        <taxon>Proctotrupomorpha</taxon>
        <taxon>Chalcidoidea</taxon>
        <taxon>Pteromalidae</taxon>
        <taxon>Pteromalinae</taxon>
        <taxon>Nasonia</taxon>
    </lineage>
</organism>
<feature type="compositionally biased region" description="Basic and acidic residues" evidence="6">
    <location>
        <begin position="457"/>
        <end position="466"/>
    </location>
</feature>
<dbReference type="AlphaFoldDB" id="A0A7M7T935"/>
<dbReference type="SMR" id="A0A7M7T935"/>
<dbReference type="InterPro" id="IPR046347">
    <property type="entry name" value="bZIP_sf"/>
</dbReference>
<feature type="region of interest" description="Disordered" evidence="6">
    <location>
        <begin position="291"/>
        <end position="314"/>
    </location>
</feature>
<evidence type="ECO:0000256" key="3">
    <source>
        <dbReference type="ARBA" id="ARBA00023125"/>
    </source>
</evidence>
<dbReference type="RefSeq" id="XP_031783834.1">
    <property type="nucleotide sequence ID" value="XM_031927974.2"/>
</dbReference>
<evidence type="ECO:0000256" key="4">
    <source>
        <dbReference type="ARBA" id="ARBA00023163"/>
    </source>
</evidence>
<feature type="compositionally biased region" description="Polar residues" evidence="6">
    <location>
        <begin position="294"/>
        <end position="304"/>
    </location>
</feature>
<proteinExistence type="predicted"/>
<dbReference type="Proteomes" id="UP000002358">
    <property type="component" value="Chromosome 3"/>
</dbReference>
<dbReference type="SUPFAM" id="SSF57959">
    <property type="entry name" value="Leucine zipper domain"/>
    <property type="match status" value="1"/>
</dbReference>
<sequence length="509" mass="56046">MESELMREPWTFPREPTSCVIAPHVVQAASQATAATAAASAPLTITLDEEPASTALSAWEENFQDLSGWCMSNVQPRCDFPTGESPMAAKLTGTRIEGSDVLTAPDGATRGFIQAIGRKIFKGGDAIVGARRPQQATGLVPPQLDHAYPLVGHQQEHQQQQMYFSNNNNHQHQNNNNSTGIGIGTKRISISNENSPNDNRNVWMGLPAKTEPMIIPAGNNNSVNWQELGDLGIVSAATGLPVYQQPATDLDVKPLHQMQRQDSQDVFRSFENEASPNFDLLSYLCEDDIPSPGDSVSTDSSHINNLPRLPSNPSAHIVVSPKTCEPISLSSIQATDPLKSRLQVSADSPYSHDSPKHSPISSASSELAMTSSSGRPYRQLRSIVKLETPESPTPIERRSSRPRRARTSSSTSRSSSSRGKGRKRAYDEDSDLSDDGSYRETREKNNEASRKSRMNKKAKEMEMSKRAVELEKDNRILKMKVEELEKLVSSMRNALLRSALKREVKPNMF</sequence>